<dbReference type="OrthoDB" id="1491375at2"/>
<dbReference type="Pfam" id="PF11356">
    <property type="entry name" value="T2SSC"/>
    <property type="match status" value="1"/>
</dbReference>
<evidence type="ECO:0000313" key="12">
    <source>
        <dbReference type="Proteomes" id="UP000009102"/>
    </source>
</evidence>
<keyword evidence="7" id="KW-1133">Transmembrane helix</keyword>
<evidence type="ECO:0000256" key="9">
    <source>
        <dbReference type="SAM" id="MobiDB-lite"/>
    </source>
</evidence>
<evidence type="ECO:0000256" key="3">
    <source>
        <dbReference type="ARBA" id="ARBA00022475"/>
    </source>
</evidence>
<evidence type="ECO:0000256" key="7">
    <source>
        <dbReference type="ARBA" id="ARBA00022989"/>
    </source>
</evidence>
<protein>
    <submittedName>
        <fullName evidence="11">General secretion pathway protein C</fullName>
    </submittedName>
</protein>
<keyword evidence="4" id="KW-0997">Cell inner membrane</keyword>
<evidence type="ECO:0000256" key="8">
    <source>
        <dbReference type="ARBA" id="ARBA00023136"/>
    </source>
</evidence>
<keyword evidence="6" id="KW-0653">Protein transport</keyword>
<organism evidence="11 12">
    <name type="scientific">Halothiobacillus neapolitanus (strain ATCC 23641 / DSM 15147 / CIP 104769 / NCIMB 8539 / c2)</name>
    <name type="common">Thiobacillus neapolitanus</name>
    <dbReference type="NCBI Taxonomy" id="555778"/>
    <lineage>
        <taxon>Bacteria</taxon>
        <taxon>Pseudomonadati</taxon>
        <taxon>Pseudomonadota</taxon>
        <taxon>Gammaproteobacteria</taxon>
        <taxon>Chromatiales</taxon>
        <taxon>Halothiobacillaceae</taxon>
        <taxon>Halothiobacillus</taxon>
    </lineage>
</organism>
<feature type="domain" description="Type II secretion system protein GspC N-terminal" evidence="10">
    <location>
        <begin position="18"/>
        <end position="147"/>
    </location>
</feature>
<evidence type="ECO:0000259" key="10">
    <source>
        <dbReference type="Pfam" id="PF11356"/>
    </source>
</evidence>
<keyword evidence="3" id="KW-1003">Cell membrane</keyword>
<dbReference type="KEGG" id="hna:Hneap_0140"/>
<dbReference type="RefSeq" id="WP_012823040.1">
    <property type="nucleotide sequence ID" value="NC_013422.1"/>
</dbReference>
<dbReference type="EMBL" id="CP001801">
    <property type="protein sequence ID" value="ACX95004.1"/>
    <property type="molecule type" value="Genomic_DNA"/>
</dbReference>
<gene>
    <name evidence="11" type="ordered locus">Hneap_0140</name>
</gene>
<evidence type="ECO:0000313" key="11">
    <source>
        <dbReference type="EMBL" id="ACX95004.1"/>
    </source>
</evidence>
<keyword evidence="8" id="KW-0472">Membrane</keyword>
<dbReference type="GO" id="GO:0005886">
    <property type="term" value="C:plasma membrane"/>
    <property type="evidence" value="ECO:0007669"/>
    <property type="project" value="UniProtKB-SubCell"/>
</dbReference>
<reference evidence="11 12" key="1">
    <citation type="submission" date="2009-10" db="EMBL/GenBank/DDBJ databases">
        <title>Complete sequence of Halothiobacillus neapolitanus c2.</title>
        <authorList>
            <consortium name="US DOE Joint Genome Institute"/>
            <person name="Lucas S."/>
            <person name="Copeland A."/>
            <person name="Lapidus A."/>
            <person name="Glavina del Rio T."/>
            <person name="Tice H."/>
            <person name="Bruce D."/>
            <person name="Goodwin L."/>
            <person name="Pitluck S."/>
            <person name="Davenport K."/>
            <person name="Brettin T."/>
            <person name="Detter J.C."/>
            <person name="Han C."/>
            <person name="Tapia R."/>
            <person name="Larimer F."/>
            <person name="Land M."/>
            <person name="Hauser L."/>
            <person name="Kyrpides N."/>
            <person name="Mikhailova N."/>
            <person name="Kerfeld C."/>
            <person name="Cannon G."/>
            <person name="Heinhort S."/>
        </authorList>
    </citation>
    <scope>NUCLEOTIDE SEQUENCE [LARGE SCALE GENOMIC DNA]</scope>
    <source>
        <strain evidence="12">ATCC 23641 / c2</strain>
    </source>
</reference>
<dbReference type="SUPFAM" id="SSF50156">
    <property type="entry name" value="PDZ domain-like"/>
    <property type="match status" value="1"/>
</dbReference>
<dbReference type="AlphaFoldDB" id="D0KWK7"/>
<dbReference type="Proteomes" id="UP000009102">
    <property type="component" value="Chromosome"/>
</dbReference>
<comment type="subcellular location">
    <subcellularLocation>
        <location evidence="1">Cell inner membrane</location>
    </subcellularLocation>
</comment>
<evidence type="ECO:0000256" key="2">
    <source>
        <dbReference type="ARBA" id="ARBA00022448"/>
    </source>
</evidence>
<evidence type="ECO:0000256" key="1">
    <source>
        <dbReference type="ARBA" id="ARBA00004533"/>
    </source>
</evidence>
<feature type="region of interest" description="Disordered" evidence="9">
    <location>
        <begin position="150"/>
        <end position="171"/>
    </location>
</feature>
<feature type="compositionally biased region" description="Low complexity" evidence="9">
    <location>
        <begin position="157"/>
        <end position="168"/>
    </location>
</feature>
<keyword evidence="2" id="KW-0813">Transport</keyword>
<proteinExistence type="predicted"/>
<evidence type="ECO:0000256" key="6">
    <source>
        <dbReference type="ARBA" id="ARBA00022927"/>
    </source>
</evidence>
<dbReference type="HOGENOM" id="CLU_068012_1_0_6"/>
<keyword evidence="12" id="KW-1185">Reference proteome</keyword>
<accession>D0KWK7</accession>
<keyword evidence="5" id="KW-0812">Transmembrane</keyword>
<dbReference type="Gene3D" id="2.30.42.10">
    <property type="match status" value="1"/>
</dbReference>
<name>D0KWK7_HALNC</name>
<evidence type="ECO:0000256" key="4">
    <source>
        <dbReference type="ARBA" id="ARBA00022519"/>
    </source>
</evidence>
<dbReference type="eggNOG" id="COG3031">
    <property type="taxonomic scope" value="Bacteria"/>
</dbReference>
<dbReference type="InterPro" id="IPR024961">
    <property type="entry name" value="T2SS_GspC_N"/>
</dbReference>
<dbReference type="Gene3D" id="2.30.30.830">
    <property type="match status" value="1"/>
</dbReference>
<evidence type="ECO:0000256" key="5">
    <source>
        <dbReference type="ARBA" id="ARBA00022692"/>
    </source>
</evidence>
<dbReference type="GO" id="GO:0015031">
    <property type="term" value="P:protein transport"/>
    <property type="evidence" value="ECO:0007669"/>
    <property type="project" value="UniProtKB-KW"/>
</dbReference>
<dbReference type="STRING" id="555778.Hneap_0140"/>
<dbReference type="InterPro" id="IPR036034">
    <property type="entry name" value="PDZ_sf"/>
</dbReference>
<sequence>MSWSKSRFVWIPSALFLILLATAGVLAARITWMWLAPAPAYVAPPESGAEASEQSQSASVEQIGSWHLFGQAATPDNPTATKISASQLGATLEGTISGSPLPLVMLRVGGEVRLLQAGDTLSAGVRIVSIAPDRVVISNQGRLESIAFPKPQSLDQAPAPSAASLTTANPRDVSASAVAPTVRAQAEEIRHNPQTLLRFVTVSPVQQNGEISGYSLRPVPGQEALMRALGLMPGDVLTSVDGMPVNDPALLPRVMPLLNSGQPLQVLVERGGQPLSMTINLDSLQ</sequence>